<reference evidence="1" key="1">
    <citation type="submission" date="2022-03" db="EMBL/GenBank/DDBJ databases">
        <authorList>
            <person name="Sayadi A."/>
        </authorList>
    </citation>
    <scope>NUCLEOTIDE SEQUENCE</scope>
</reference>
<dbReference type="EMBL" id="CAKOFQ010007897">
    <property type="protein sequence ID" value="CAH2009622.1"/>
    <property type="molecule type" value="Genomic_DNA"/>
</dbReference>
<evidence type="ECO:0000313" key="2">
    <source>
        <dbReference type="Proteomes" id="UP001152888"/>
    </source>
</evidence>
<protein>
    <submittedName>
        <fullName evidence="1">Uncharacterized protein</fullName>
    </submittedName>
</protein>
<keyword evidence="2" id="KW-1185">Reference proteome</keyword>
<gene>
    <name evidence="1" type="ORF">ACAOBT_LOCUS30993</name>
</gene>
<sequence length="118" mass="13320">MELCWGIFSRCYTTATVTEYGEPSFERGCTTENICKEGEDSELEYCATCRARFCNTKPIKLDKEVEYYLLEVQYNMTTTTDITTEFIETSSGSSNTEGFTDSIAALTTEDVTEVVMKT</sequence>
<accession>A0A9P0Q3N9</accession>
<dbReference type="OrthoDB" id="6760756at2759"/>
<evidence type="ECO:0000313" key="1">
    <source>
        <dbReference type="EMBL" id="CAH2009622.1"/>
    </source>
</evidence>
<proteinExistence type="predicted"/>
<dbReference type="AlphaFoldDB" id="A0A9P0Q3N9"/>
<dbReference type="Proteomes" id="UP001152888">
    <property type="component" value="Unassembled WGS sequence"/>
</dbReference>
<comment type="caution">
    <text evidence="1">The sequence shown here is derived from an EMBL/GenBank/DDBJ whole genome shotgun (WGS) entry which is preliminary data.</text>
</comment>
<name>A0A9P0Q3N9_ACAOB</name>
<organism evidence="1 2">
    <name type="scientific">Acanthoscelides obtectus</name>
    <name type="common">Bean weevil</name>
    <name type="synonym">Bruchus obtectus</name>
    <dbReference type="NCBI Taxonomy" id="200917"/>
    <lineage>
        <taxon>Eukaryota</taxon>
        <taxon>Metazoa</taxon>
        <taxon>Ecdysozoa</taxon>
        <taxon>Arthropoda</taxon>
        <taxon>Hexapoda</taxon>
        <taxon>Insecta</taxon>
        <taxon>Pterygota</taxon>
        <taxon>Neoptera</taxon>
        <taxon>Endopterygota</taxon>
        <taxon>Coleoptera</taxon>
        <taxon>Polyphaga</taxon>
        <taxon>Cucujiformia</taxon>
        <taxon>Chrysomeloidea</taxon>
        <taxon>Chrysomelidae</taxon>
        <taxon>Bruchinae</taxon>
        <taxon>Bruchini</taxon>
        <taxon>Acanthoscelides</taxon>
    </lineage>
</organism>